<keyword evidence="2" id="KW-0378">Hydrolase</keyword>
<proteinExistence type="predicted"/>
<dbReference type="EMBL" id="CABIKM010000040">
    <property type="protein sequence ID" value="VUZ86028.1"/>
    <property type="molecule type" value="Genomic_DNA"/>
</dbReference>
<dbReference type="Pfam" id="PF00128">
    <property type="entry name" value="Alpha-amylase"/>
    <property type="match status" value="1"/>
</dbReference>
<organism evidence="2 3">
    <name type="scientific">Candidatus Methylomirabilis lanthanidiphila</name>
    <dbReference type="NCBI Taxonomy" id="2211376"/>
    <lineage>
        <taxon>Bacteria</taxon>
        <taxon>Candidatus Methylomirabilota</taxon>
        <taxon>Candidatus Methylomirabilia</taxon>
        <taxon>Candidatus Methylomirabilales</taxon>
        <taxon>Candidatus Methylomirabilaceae</taxon>
        <taxon>Candidatus Methylomirabilis</taxon>
    </lineage>
</organism>
<dbReference type="GO" id="GO:0005975">
    <property type="term" value="P:carbohydrate metabolic process"/>
    <property type="evidence" value="ECO:0007669"/>
    <property type="project" value="InterPro"/>
</dbReference>
<dbReference type="SMART" id="SM00642">
    <property type="entry name" value="Aamy"/>
    <property type="match status" value="1"/>
</dbReference>
<reference evidence="2 3" key="1">
    <citation type="submission" date="2019-07" db="EMBL/GenBank/DDBJ databases">
        <authorList>
            <person name="Cremers G."/>
        </authorList>
    </citation>
    <scope>NUCLEOTIDE SEQUENCE [LARGE SCALE GENOMIC DNA]</scope>
</reference>
<dbReference type="GO" id="GO:0033942">
    <property type="term" value="F:4-alpha-D-(1-&gt;4)-alpha-D-glucanotrehalose trehalohydrolase activity"/>
    <property type="evidence" value="ECO:0007669"/>
    <property type="project" value="UniProtKB-EC"/>
</dbReference>
<keyword evidence="3" id="KW-1185">Reference proteome</keyword>
<dbReference type="Proteomes" id="UP000334340">
    <property type="component" value="Unassembled WGS sequence"/>
</dbReference>
<evidence type="ECO:0000259" key="1">
    <source>
        <dbReference type="SMART" id="SM00642"/>
    </source>
</evidence>
<dbReference type="PANTHER" id="PTHR43002">
    <property type="entry name" value="GLYCOGEN DEBRANCHING ENZYME"/>
    <property type="match status" value="1"/>
</dbReference>
<feature type="domain" description="Glycosyl hydrolase family 13 catalytic" evidence="1">
    <location>
        <begin position="179"/>
        <end position="589"/>
    </location>
</feature>
<protein>
    <submittedName>
        <fullName evidence="2">Malto-oligosyltrehalose trehalohydrolase</fullName>
        <ecNumber evidence="2">3.2.1.141</ecNumber>
    </submittedName>
</protein>
<name>A0A564ZNA4_9BACT</name>
<evidence type="ECO:0000313" key="2">
    <source>
        <dbReference type="EMBL" id="VUZ86028.1"/>
    </source>
</evidence>
<dbReference type="AlphaFoldDB" id="A0A564ZNA4"/>
<dbReference type="SUPFAM" id="SSF51445">
    <property type="entry name" value="(Trans)glycosidases"/>
    <property type="match status" value="1"/>
</dbReference>
<sequence length="692" mass="78161">MNPDIFAQKDKNFVLWREASHNPPPTLVIGQLQLGAPVVCVGEQRCDLRQSAEFPDLWLIPADNCNLADGHVYHYWFEVADSHPQRSGQRIRVTDPMAFTVDWRLLAPRPNGPGYSDDERYPAAVAKYSQGRLIPCDAGGETGELQDEPPLVTLPPNNRLVIYELPTAWTRLASAGEREIGVGTFRDVVALIDPDEGGANFSDLEVTQLGRSYLTELGVNAIELLPPADSFYARQWGYGTTNFFAPDFDLGFPEDYTWPTPNRDLRALIAASHARGLRFFVDVVMAFARTNAYLAAETNDFFILDPWSNPSDPDAHNSRGKDDNNVRNGFGSTLFRYAAFVNGYDPLSGQLRSFSPARQLMKASLLHWMNDFHIDGIRMDSVENVSNWDFIQEYKDLARDTWRQRFAAQSAGDGADERFMVVGEELQEPLDILRQQRLDGLWHEHFKKYIRAALLGQNADGEPSFERTVRKAIDCRQCGFSDGSQAVIYLTSHDVEGFRNERLFNFFLNNGVVDAEKRIKLGFACLLTAVGVPMILAGDEFADQHDLFDQKGNVSQQSGKQVDPVNFSRLGDEWRRRIKEYVARLIKCRTTSDALAVNDTDFIHVDFNEGKRVLAWRRGRPDSDSIVVIVANFSDFGTGDPSSPGAEYRVHNWPATPPGKQWREITQERNVPPEWVGREPIFPWEAKVYALV</sequence>
<dbReference type="EC" id="3.2.1.141" evidence="2"/>
<evidence type="ECO:0000313" key="3">
    <source>
        <dbReference type="Proteomes" id="UP000334340"/>
    </source>
</evidence>
<keyword evidence="2" id="KW-0326">Glycosidase</keyword>
<accession>A0A564ZNA4</accession>
<dbReference type="InterPro" id="IPR006047">
    <property type="entry name" value="GH13_cat_dom"/>
</dbReference>
<gene>
    <name evidence="2" type="primary">treZ</name>
    <name evidence="2" type="ORF">MELA_02422</name>
</gene>
<dbReference type="Gene3D" id="3.20.20.80">
    <property type="entry name" value="Glycosidases"/>
    <property type="match status" value="1"/>
</dbReference>
<dbReference type="InterPro" id="IPR017853">
    <property type="entry name" value="GH"/>
</dbReference>